<organism evidence="9 10">
    <name type="scientific">Rhizophlyctis rosea</name>
    <dbReference type="NCBI Taxonomy" id="64517"/>
    <lineage>
        <taxon>Eukaryota</taxon>
        <taxon>Fungi</taxon>
        <taxon>Fungi incertae sedis</taxon>
        <taxon>Chytridiomycota</taxon>
        <taxon>Chytridiomycota incertae sedis</taxon>
        <taxon>Chytridiomycetes</taxon>
        <taxon>Rhizophlyctidales</taxon>
        <taxon>Rhizophlyctidaceae</taxon>
        <taxon>Rhizophlyctis</taxon>
    </lineage>
</organism>
<sequence length="357" mass="41177">MPAVHGYKELEASEEEFSTGDEDVPPLQKLTVTETLDTVPECPNARPVVDNLRSQLAALGLDTRGRRQELAKRLRRAQKKKDAKIAPPDFKNDGNDFTCPWKFEGNDGPSWETQADGEVGKPKHHDGPQPYDYFCVIDVEATCEEGGDWEYSNEIIEFPVILIDGYTYEVLGEFHEYVRPVINPILSPFCKELTGITQEMVNTAHSFPVVLGNFERWLSHHTPYPHTNTLFICDGPWDIRDFIRKQCQTSILDRPPYLQRFIDLRRLYTDFYKRDRANLSGMLHGLDMRFEGREHCGLDDARNIARIVRRMMRDGCVMRENVELKLSKRKVGRKGRVLYTKGSNNDARWCQGMHIVI</sequence>
<keyword evidence="5" id="KW-0269">Exonuclease</keyword>
<dbReference type="GO" id="GO:0003676">
    <property type="term" value="F:nucleic acid binding"/>
    <property type="evidence" value="ECO:0007669"/>
    <property type="project" value="InterPro"/>
</dbReference>
<evidence type="ECO:0000256" key="3">
    <source>
        <dbReference type="ARBA" id="ARBA00022722"/>
    </source>
</evidence>
<dbReference type="EMBL" id="JADGJD010000187">
    <property type="protein sequence ID" value="KAJ3053687.1"/>
    <property type="molecule type" value="Genomic_DNA"/>
</dbReference>
<dbReference type="CDD" id="cd06133">
    <property type="entry name" value="ERI-1_3'hExo_like"/>
    <property type="match status" value="1"/>
</dbReference>
<accession>A0AAD5SER8</accession>
<keyword evidence="10" id="KW-1185">Reference proteome</keyword>
<evidence type="ECO:0000256" key="2">
    <source>
        <dbReference type="ARBA" id="ARBA00022490"/>
    </source>
</evidence>
<dbReference type="Pfam" id="PF00929">
    <property type="entry name" value="RNase_T"/>
    <property type="match status" value="1"/>
</dbReference>
<dbReference type="InterPro" id="IPR036397">
    <property type="entry name" value="RNaseH_sf"/>
</dbReference>
<dbReference type="GO" id="GO:0005737">
    <property type="term" value="C:cytoplasm"/>
    <property type="evidence" value="ECO:0007669"/>
    <property type="project" value="UniProtKB-SubCell"/>
</dbReference>
<keyword evidence="4" id="KW-0378">Hydrolase</keyword>
<reference evidence="9" key="1">
    <citation type="submission" date="2020-05" db="EMBL/GenBank/DDBJ databases">
        <title>Phylogenomic resolution of chytrid fungi.</title>
        <authorList>
            <person name="Stajich J.E."/>
            <person name="Amses K."/>
            <person name="Simmons R."/>
            <person name="Seto K."/>
            <person name="Myers J."/>
            <person name="Bonds A."/>
            <person name="Quandt C.A."/>
            <person name="Barry K."/>
            <person name="Liu P."/>
            <person name="Grigoriev I."/>
            <person name="Longcore J.E."/>
            <person name="James T.Y."/>
        </authorList>
    </citation>
    <scope>NUCLEOTIDE SEQUENCE</scope>
    <source>
        <strain evidence="9">JEL0318</strain>
    </source>
</reference>
<dbReference type="InterPro" id="IPR051274">
    <property type="entry name" value="3-5_Exoribonuclease"/>
</dbReference>
<evidence type="ECO:0000256" key="7">
    <source>
        <dbReference type="SAM" id="MobiDB-lite"/>
    </source>
</evidence>
<comment type="caution">
    <text evidence="9">The sequence shown here is derived from an EMBL/GenBank/DDBJ whole genome shotgun (WGS) entry which is preliminary data.</text>
</comment>
<proteinExistence type="predicted"/>
<evidence type="ECO:0000259" key="8">
    <source>
        <dbReference type="PROSITE" id="PS50800"/>
    </source>
</evidence>
<dbReference type="PROSITE" id="PS50800">
    <property type="entry name" value="SAP"/>
    <property type="match status" value="1"/>
</dbReference>
<dbReference type="GO" id="GO:0000175">
    <property type="term" value="F:3'-5'-RNA exonuclease activity"/>
    <property type="evidence" value="ECO:0007669"/>
    <property type="project" value="InterPro"/>
</dbReference>
<keyword evidence="2" id="KW-0963">Cytoplasm</keyword>
<dbReference type="InterPro" id="IPR012337">
    <property type="entry name" value="RNaseH-like_sf"/>
</dbReference>
<evidence type="ECO:0000313" key="10">
    <source>
        <dbReference type="Proteomes" id="UP001212841"/>
    </source>
</evidence>
<dbReference type="AlphaFoldDB" id="A0AAD5SER8"/>
<evidence type="ECO:0000256" key="5">
    <source>
        <dbReference type="ARBA" id="ARBA00022839"/>
    </source>
</evidence>
<dbReference type="PANTHER" id="PTHR23044">
    <property type="entry name" value="3'-5' EXONUCLEASE ERI1-RELATED"/>
    <property type="match status" value="1"/>
</dbReference>
<protein>
    <submittedName>
        <fullName evidence="9">3'-5' exoribonuclease 1</fullName>
    </submittedName>
</protein>
<feature type="compositionally biased region" description="Basic and acidic residues" evidence="7">
    <location>
        <begin position="1"/>
        <end position="11"/>
    </location>
</feature>
<keyword evidence="3" id="KW-0540">Nuclease</keyword>
<feature type="region of interest" description="Disordered" evidence="7">
    <location>
        <begin position="1"/>
        <end position="26"/>
    </location>
</feature>
<keyword evidence="6" id="KW-0943">RNA-mediated gene silencing</keyword>
<evidence type="ECO:0000256" key="4">
    <source>
        <dbReference type="ARBA" id="ARBA00022801"/>
    </source>
</evidence>
<evidence type="ECO:0000256" key="6">
    <source>
        <dbReference type="ARBA" id="ARBA00023158"/>
    </source>
</evidence>
<evidence type="ECO:0000313" key="9">
    <source>
        <dbReference type="EMBL" id="KAJ3053687.1"/>
    </source>
</evidence>
<evidence type="ECO:0000256" key="1">
    <source>
        <dbReference type="ARBA" id="ARBA00004496"/>
    </source>
</evidence>
<dbReference type="InterPro" id="IPR003034">
    <property type="entry name" value="SAP_dom"/>
</dbReference>
<comment type="subcellular location">
    <subcellularLocation>
        <location evidence="1">Cytoplasm</location>
    </subcellularLocation>
</comment>
<dbReference type="SMART" id="SM00479">
    <property type="entry name" value="EXOIII"/>
    <property type="match status" value="1"/>
</dbReference>
<dbReference type="InterPro" id="IPR013520">
    <property type="entry name" value="Ribonucl_H"/>
</dbReference>
<feature type="domain" description="SAP" evidence="8">
    <location>
        <begin position="44"/>
        <end position="78"/>
    </location>
</feature>
<dbReference type="GO" id="GO:0031047">
    <property type="term" value="P:regulatory ncRNA-mediated gene silencing"/>
    <property type="evidence" value="ECO:0007669"/>
    <property type="project" value="UniProtKB-KW"/>
</dbReference>
<gene>
    <name evidence="9" type="primary">ERI1</name>
    <name evidence="9" type="ORF">HK097_003613</name>
</gene>
<dbReference type="SUPFAM" id="SSF53098">
    <property type="entry name" value="Ribonuclease H-like"/>
    <property type="match status" value="1"/>
</dbReference>
<dbReference type="Gene3D" id="3.30.420.10">
    <property type="entry name" value="Ribonuclease H-like superfamily/Ribonuclease H"/>
    <property type="match status" value="1"/>
</dbReference>
<feature type="compositionally biased region" description="Acidic residues" evidence="7">
    <location>
        <begin position="12"/>
        <end position="24"/>
    </location>
</feature>
<dbReference type="InterPro" id="IPR047201">
    <property type="entry name" value="ERI-1_3'hExo-like"/>
</dbReference>
<dbReference type="PANTHER" id="PTHR23044:SF61">
    <property type="entry name" value="3'-5' EXORIBONUCLEASE 1-RELATED"/>
    <property type="match status" value="1"/>
</dbReference>
<name>A0AAD5SER8_9FUNG</name>
<dbReference type="Proteomes" id="UP001212841">
    <property type="component" value="Unassembled WGS sequence"/>
</dbReference>